<comment type="caution">
    <text evidence="1">The sequence shown here is derived from an EMBL/GenBank/DDBJ whole genome shotgun (WGS) entry which is preliminary data.</text>
</comment>
<dbReference type="OrthoDB" id="9979223at2759"/>
<evidence type="ECO:0000313" key="2">
    <source>
        <dbReference type="Proteomes" id="UP000245119"/>
    </source>
</evidence>
<evidence type="ECO:0000313" key="1">
    <source>
        <dbReference type="EMBL" id="PVD28835.1"/>
    </source>
</evidence>
<name>A0A2T7P5Y0_POMCA</name>
<dbReference type="Proteomes" id="UP000245119">
    <property type="component" value="Linkage Group LG6"/>
</dbReference>
<protein>
    <submittedName>
        <fullName evidence="1">Uncharacterized protein</fullName>
    </submittedName>
</protein>
<sequence>MELSQERDSLMNGVNTLKADIREILQSGNFYCTEEIARELTAIDNGLEHLKLDNRLLLSDERNGSFRSSEAQASVAGKYLKKRRACALTDMAPYAFDANARIKHFGDQIGVTDRYTGYRSNLTRGSREPVKMDTYWMDKKSLTGFMNPVSRSHTSIGFSTREQTFNRPVFEQVCFGSVEPQNIGLLRNEIRYSNDRPPMNITKGYRTIDSLYPRSTTIEVPGTRVAGAPNFSGNYYDLCALNSRNATYTGPQKHEAATSYSSARNLSVHEQAGINTTFPGKTEYTTRYTLPDESKSYDFVINPTPNLHIYGRPLGSSRFYPPTTEYQCRFEWPDGEKICKLPWLRK</sequence>
<reference evidence="1 2" key="1">
    <citation type="submission" date="2018-04" db="EMBL/GenBank/DDBJ databases">
        <title>The genome of golden apple snail Pomacea canaliculata provides insight into stress tolerance and invasive adaptation.</title>
        <authorList>
            <person name="Liu C."/>
            <person name="Liu B."/>
            <person name="Ren Y."/>
            <person name="Zhang Y."/>
            <person name="Wang H."/>
            <person name="Li S."/>
            <person name="Jiang F."/>
            <person name="Yin L."/>
            <person name="Zhang G."/>
            <person name="Qian W."/>
            <person name="Fan W."/>
        </authorList>
    </citation>
    <scope>NUCLEOTIDE SEQUENCE [LARGE SCALE GENOMIC DNA]</scope>
    <source>
        <strain evidence="1">SZHN2017</strain>
        <tissue evidence="1">Muscle</tissue>
    </source>
</reference>
<proteinExistence type="predicted"/>
<dbReference type="EMBL" id="PZQS01000006">
    <property type="protein sequence ID" value="PVD28835.1"/>
    <property type="molecule type" value="Genomic_DNA"/>
</dbReference>
<accession>A0A2T7P5Y0</accession>
<keyword evidence="2" id="KW-1185">Reference proteome</keyword>
<organism evidence="1 2">
    <name type="scientific">Pomacea canaliculata</name>
    <name type="common">Golden apple snail</name>
    <dbReference type="NCBI Taxonomy" id="400727"/>
    <lineage>
        <taxon>Eukaryota</taxon>
        <taxon>Metazoa</taxon>
        <taxon>Spiralia</taxon>
        <taxon>Lophotrochozoa</taxon>
        <taxon>Mollusca</taxon>
        <taxon>Gastropoda</taxon>
        <taxon>Caenogastropoda</taxon>
        <taxon>Architaenioglossa</taxon>
        <taxon>Ampullarioidea</taxon>
        <taxon>Ampullariidae</taxon>
        <taxon>Pomacea</taxon>
    </lineage>
</organism>
<gene>
    <name evidence="1" type="ORF">C0Q70_11430</name>
</gene>
<dbReference type="AlphaFoldDB" id="A0A2T7P5Y0"/>